<organism evidence="7">
    <name type="scientific">marine sediment metagenome</name>
    <dbReference type="NCBI Taxonomy" id="412755"/>
    <lineage>
        <taxon>unclassified sequences</taxon>
        <taxon>metagenomes</taxon>
        <taxon>ecological metagenomes</taxon>
    </lineage>
</organism>
<name>A0A0F9A2P6_9ZZZZ</name>
<feature type="domain" description="Peptidase S8/S53" evidence="6">
    <location>
        <begin position="52"/>
        <end position="112"/>
    </location>
</feature>
<comment type="similarity">
    <text evidence="1">Belongs to the peptidase S8 family.</text>
</comment>
<evidence type="ECO:0000256" key="2">
    <source>
        <dbReference type="ARBA" id="ARBA00022670"/>
    </source>
</evidence>
<dbReference type="InterPro" id="IPR000209">
    <property type="entry name" value="Peptidase_S8/S53_dom"/>
</dbReference>
<keyword evidence="2" id="KW-0645">Protease</keyword>
<reference evidence="7" key="1">
    <citation type="journal article" date="2015" name="Nature">
        <title>Complex archaea that bridge the gap between prokaryotes and eukaryotes.</title>
        <authorList>
            <person name="Spang A."/>
            <person name="Saw J.H."/>
            <person name="Jorgensen S.L."/>
            <person name="Zaremba-Niedzwiedzka K."/>
            <person name="Martijn J."/>
            <person name="Lind A.E."/>
            <person name="van Eijk R."/>
            <person name="Schleper C."/>
            <person name="Guy L."/>
            <person name="Ettema T.J."/>
        </authorList>
    </citation>
    <scope>NUCLEOTIDE SEQUENCE</scope>
</reference>
<evidence type="ECO:0000256" key="3">
    <source>
        <dbReference type="ARBA" id="ARBA00022801"/>
    </source>
</evidence>
<dbReference type="PROSITE" id="PS51892">
    <property type="entry name" value="SUBTILASE"/>
    <property type="match status" value="1"/>
</dbReference>
<evidence type="ECO:0000256" key="5">
    <source>
        <dbReference type="SAM" id="Phobius"/>
    </source>
</evidence>
<dbReference type="Pfam" id="PF00082">
    <property type="entry name" value="Peptidase_S8"/>
    <property type="match status" value="1"/>
</dbReference>
<dbReference type="AlphaFoldDB" id="A0A0F9A2P6"/>
<dbReference type="PROSITE" id="PS00136">
    <property type="entry name" value="SUBTILASE_ASP"/>
    <property type="match status" value="1"/>
</dbReference>
<dbReference type="InterPro" id="IPR022398">
    <property type="entry name" value="Peptidase_S8_His-AS"/>
</dbReference>
<gene>
    <name evidence="7" type="ORF">LCGC14_2622830</name>
</gene>
<evidence type="ECO:0000256" key="4">
    <source>
        <dbReference type="ARBA" id="ARBA00022825"/>
    </source>
</evidence>
<keyword evidence="3" id="KW-0378">Hydrolase</keyword>
<dbReference type="GO" id="GO:0004252">
    <property type="term" value="F:serine-type endopeptidase activity"/>
    <property type="evidence" value="ECO:0007669"/>
    <property type="project" value="InterPro"/>
</dbReference>
<dbReference type="SUPFAM" id="SSF52743">
    <property type="entry name" value="Subtilisin-like"/>
    <property type="match status" value="1"/>
</dbReference>
<dbReference type="Gene3D" id="3.40.50.200">
    <property type="entry name" value="Peptidase S8/S53 domain"/>
    <property type="match status" value="1"/>
</dbReference>
<dbReference type="InterPro" id="IPR023827">
    <property type="entry name" value="Peptidase_S8_Asp-AS"/>
</dbReference>
<dbReference type="InterPro" id="IPR015500">
    <property type="entry name" value="Peptidase_S8_subtilisin-rel"/>
</dbReference>
<evidence type="ECO:0000259" key="6">
    <source>
        <dbReference type="Pfam" id="PF00082"/>
    </source>
</evidence>
<dbReference type="EMBL" id="LAZR01044799">
    <property type="protein sequence ID" value="KKL03765.1"/>
    <property type="molecule type" value="Genomic_DNA"/>
</dbReference>
<comment type="caution">
    <text evidence="7">The sequence shown here is derived from an EMBL/GenBank/DDBJ whole genome shotgun (WGS) entry which is preliminary data.</text>
</comment>
<feature type="transmembrane region" description="Helical" evidence="5">
    <location>
        <begin position="6"/>
        <end position="25"/>
    </location>
</feature>
<keyword evidence="5" id="KW-0472">Membrane</keyword>
<dbReference type="GO" id="GO:0006508">
    <property type="term" value="P:proteolysis"/>
    <property type="evidence" value="ECO:0007669"/>
    <property type="project" value="UniProtKB-KW"/>
</dbReference>
<dbReference type="InterPro" id="IPR051048">
    <property type="entry name" value="Peptidase_S8/S53_subtilisin"/>
</dbReference>
<accession>A0A0F9A2P6</accession>
<dbReference type="PANTHER" id="PTHR43399">
    <property type="entry name" value="SUBTILISIN-RELATED"/>
    <property type="match status" value="1"/>
</dbReference>
<keyword evidence="5" id="KW-1133">Transmembrane helix</keyword>
<sequence>MSQNKVIFFAIVTVIAAIIVFQLNFDNKFEIMVDISGPYVGTTFPNDLGYDGEGIKIAVIDTGVDHLHPDLFGFGPGGKIVGGYNFVDESKMPVDTNGHGTEVSGIIASDGQLSG</sequence>
<evidence type="ECO:0000256" key="1">
    <source>
        <dbReference type="ARBA" id="ARBA00011073"/>
    </source>
</evidence>
<feature type="non-terminal residue" evidence="7">
    <location>
        <position position="115"/>
    </location>
</feature>
<keyword evidence="5" id="KW-0812">Transmembrane</keyword>
<proteinExistence type="inferred from homology"/>
<dbReference type="PRINTS" id="PR00723">
    <property type="entry name" value="SUBTILISIN"/>
</dbReference>
<protein>
    <recommendedName>
        <fullName evidence="6">Peptidase S8/S53 domain-containing protein</fullName>
    </recommendedName>
</protein>
<keyword evidence="4" id="KW-0720">Serine protease</keyword>
<evidence type="ECO:0000313" key="7">
    <source>
        <dbReference type="EMBL" id="KKL03765.1"/>
    </source>
</evidence>
<dbReference type="InterPro" id="IPR036852">
    <property type="entry name" value="Peptidase_S8/S53_dom_sf"/>
</dbReference>
<dbReference type="PANTHER" id="PTHR43399:SF4">
    <property type="entry name" value="CELL WALL-ASSOCIATED PROTEASE"/>
    <property type="match status" value="1"/>
</dbReference>
<dbReference type="PROSITE" id="PS00137">
    <property type="entry name" value="SUBTILASE_HIS"/>
    <property type="match status" value="1"/>
</dbReference>